<dbReference type="GO" id="GO:0005886">
    <property type="term" value="C:plasma membrane"/>
    <property type="evidence" value="ECO:0007669"/>
    <property type="project" value="UniProtKB-SubCell"/>
</dbReference>
<keyword evidence="3" id="KW-0145">Chemotaxis</keyword>
<keyword evidence="4 10" id="KW-0812">Transmembrane</keyword>
<dbReference type="InterPro" id="IPR003660">
    <property type="entry name" value="HAMP_dom"/>
</dbReference>
<gene>
    <name evidence="13" type="ORF">B9W14_07590</name>
</gene>
<evidence type="ECO:0000256" key="5">
    <source>
        <dbReference type="ARBA" id="ARBA00022989"/>
    </source>
</evidence>
<keyword evidence="6 10" id="KW-0472">Membrane</keyword>
<dbReference type="PANTHER" id="PTHR32089:SF112">
    <property type="entry name" value="LYSOZYME-LIKE PROTEIN-RELATED"/>
    <property type="match status" value="1"/>
</dbReference>
<dbReference type="PANTHER" id="PTHR32089">
    <property type="entry name" value="METHYL-ACCEPTING CHEMOTAXIS PROTEIN MCPB"/>
    <property type="match status" value="1"/>
</dbReference>
<dbReference type="InterPro" id="IPR004089">
    <property type="entry name" value="MCPsignal_dom"/>
</dbReference>
<dbReference type="Proteomes" id="UP000244910">
    <property type="component" value="Chromosome"/>
</dbReference>
<evidence type="ECO:0000259" key="12">
    <source>
        <dbReference type="PROSITE" id="PS50885"/>
    </source>
</evidence>
<evidence type="ECO:0000256" key="8">
    <source>
        <dbReference type="ARBA" id="ARBA00029447"/>
    </source>
</evidence>
<evidence type="ECO:0000256" key="10">
    <source>
        <dbReference type="SAM" id="Phobius"/>
    </source>
</evidence>
<evidence type="ECO:0000259" key="11">
    <source>
        <dbReference type="PROSITE" id="PS50111"/>
    </source>
</evidence>
<evidence type="ECO:0000256" key="6">
    <source>
        <dbReference type="ARBA" id="ARBA00023136"/>
    </source>
</evidence>
<comment type="subcellular location">
    <subcellularLocation>
        <location evidence="1">Cell membrane</location>
        <topology evidence="1">Multi-pass membrane protein</topology>
    </subcellularLocation>
</comment>
<keyword evidence="5 10" id="KW-1133">Transmembrane helix</keyword>
<dbReference type="CDD" id="cd12912">
    <property type="entry name" value="PDC2_MCP_like"/>
    <property type="match status" value="1"/>
</dbReference>
<evidence type="ECO:0000256" key="1">
    <source>
        <dbReference type="ARBA" id="ARBA00004651"/>
    </source>
</evidence>
<dbReference type="CDD" id="cd12913">
    <property type="entry name" value="PDC1_MCP_like"/>
    <property type="match status" value="1"/>
</dbReference>
<dbReference type="InterPro" id="IPR033479">
    <property type="entry name" value="dCache_1"/>
</dbReference>
<evidence type="ECO:0000256" key="2">
    <source>
        <dbReference type="ARBA" id="ARBA00022475"/>
    </source>
</evidence>
<keyword evidence="7 9" id="KW-0807">Transducer</keyword>
<reference evidence="14" key="1">
    <citation type="submission" date="2017-04" db="EMBL/GenBank/DDBJ databases">
        <authorList>
            <person name="Song Y."/>
            <person name="Cho B.-K."/>
        </authorList>
    </citation>
    <scope>NUCLEOTIDE SEQUENCE [LARGE SCALE GENOMIC DNA]</scope>
    <source>
        <strain evidence="14">SL1</strain>
    </source>
</reference>
<dbReference type="AlphaFoldDB" id="A0A2U8DNN9"/>
<evidence type="ECO:0000313" key="13">
    <source>
        <dbReference type="EMBL" id="AWI04366.1"/>
    </source>
</evidence>
<evidence type="ECO:0000256" key="7">
    <source>
        <dbReference type="ARBA" id="ARBA00023224"/>
    </source>
</evidence>
<comment type="similarity">
    <text evidence="8">Belongs to the methyl-accepting chemotaxis (MCP) protein family.</text>
</comment>
<organism evidence="13 14">
    <name type="scientific">Clostridium drakei</name>
    <dbReference type="NCBI Taxonomy" id="332101"/>
    <lineage>
        <taxon>Bacteria</taxon>
        <taxon>Bacillati</taxon>
        <taxon>Bacillota</taxon>
        <taxon>Clostridia</taxon>
        <taxon>Eubacteriales</taxon>
        <taxon>Clostridiaceae</taxon>
        <taxon>Clostridium</taxon>
    </lineage>
</organism>
<keyword evidence="14" id="KW-1185">Reference proteome</keyword>
<accession>A0A2U8DNN9</accession>
<dbReference type="EMBL" id="CP020953">
    <property type="protein sequence ID" value="AWI04366.1"/>
    <property type="molecule type" value="Genomic_DNA"/>
</dbReference>
<evidence type="ECO:0008006" key="15">
    <source>
        <dbReference type="Google" id="ProtNLM"/>
    </source>
</evidence>
<dbReference type="GO" id="GO:0006935">
    <property type="term" value="P:chemotaxis"/>
    <property type="evidence" value="ECO:0007669"/>
    <property type="project" value="UniProtKB-KW"/>
</dbReference>
<keyword evidence="2" id="KW-1003">Cell membrane</keyword>
<name>A0A2U8DNN9_9CLOT</name>
<dbReference type="Gene3D" id="3.30.450.20">
    <property type="entry name" value="PAS domain"/>
    <property type="match status" value="2"/>
</dbReference>
<dbReference type="GO" id="GO:0007165">
    <property type="term" value="P:signal transduction"/>
    <property type="evidence" value="ECO:0007669"/>
    <property type="project" value="UniProtKB-KW"/>
</dbReference>
<evidence type="ECO:0000256" key="4">
    <source>
        <dbReference type="ARBA" id="ARBA00022692"/>
    </source>
</evidence>
<dbReference type="Pfam" id="PF02743">
    <property type="entry name" value="dCache_1"/>
    <property type="match status" value="1"/>
</dbReference>
<feature type="domain" description="Methyl-accepting transducer" evidence="11">
    <location>
        <begin position="435"/>
        <end position="692"/>
    </location>
</feature>
<dbReference type="Gene3D" id="1.10.287.950">
    <property type="entry name" value="Methyl-accepting chemotaxis protein"/>
    <property type="match status" value="1"/>
</dbReference>
<dbReference type="SUPFAM" id="SSF58104">
    <property type="entry name" value="Methyl-accepting chemotaxis protein (MCP) signaling domain"/>
    <property type="match status" value="1"/>
</dbReference>
<dbReference type="InterPro" id="IPR029151">
    <property type="entry name" value="Sensor-like_sf"/>
</dbReference>
<dbReference type="SMART" id="SM00283">
    <property type="entry name" value="MA"/>
    <property type="match status" value="1"/>
</dbReference>
<dbReference type="SUPFAM" id="SSF103190">
    <property type="entry name" value="Sensory domain-like"/>
    <property type="match status" value="1"/>
</dbReference>
<dbReference type="SMART" id="SM00304">
    <property type="entry name" value="HAMP"/>
    <property type="match status" value="1"/>
</dbReference>
<feature type="transmembrane region" description="Helical" evidence="10">
    <location>
        <begin position="12"/>
        <end position="32"/>
    </location>
</feature>
<protein>
    <recommendedName>
        <fullName evidence="15">Methyl-accepting chemotaxis protein</fullName>
    </recommendedName>
</protein>
<dbReference type="KEGG" id="cdrk:B9W14_07590"/>
<dbReference type="OrthoDB" id="13222at2"/>
<dbReference type="PROSITE" id="PS50111">
    <property type="entry name" value="CHEMOTAXIS_TRANSDUC_2"/>
    <property type="match status" value="1"/>
</dbReference>
<dbReference type="PROSITE" id="PS50885">
    <property type="entry name" value="HAMP"/>
    <property type="match status" value="1"/>
</dbReference>
<evidence type="ECO:0000256" key="3">
    <source>
        <dbReference type="ARBA" id="ARBA00022500"/>
    </source>
</evidence>
<evidence type="ECO:0000256" key="9">
    <source>
        <dbReference type="PROSITE-ProRule" id="PRU00284"/>
    </source>
</evidence>
<feature type="domain" description="HAMP" evidence="12">
    <location>
        <begin position="362"/>
        <end position="416"/>
    </location>
</feature>
<evidence type="ECO:0000313" key="14">
    <source>
        <dbReference type="Proteomes" id="UP000244910"/>
    </source>
</evidence>
<feature type="transmembrane region" description="Helical" evidence="10">
    <location>
        <begin position="65"/>
        <end position="86"/>
    </location>
</feature>
<sequence length="721" mass="79749">MPSKNSIKHNLFVNANILCKNFLFCIIIVYCNNKMLKNSKNKFFSIKSRKGDKHIMNKKTLRKNLIILLCFSTLIPLLIVGIYSYVSQSKSFRDDFDIILKNNSQEISSVIKKENKSYNESLEMIANQASVNNSTTNPDYTKLLLQNLDQFVKSHNDITNAYVATASGNMILAPIQQLPEGFDPRKRDWYKDSLSKNGQVIVTDPYEDAAKKGNFEVTFAKVVKDASSGQVLGVAAMDIKLDNLSSLISEKKIGQNGYTLLLDNKGNIIGSKNKSMLKKNIKELPWISKIMSNGNNNIYEDIINGSNFRICTVKDSTTGWIIAALIPKSELSERVNHARNVTASISLIAFFIISILGNLFSKFITNPFTELIKVLNKMQNGDFSEKVSKENNSIYEVEMITDSVNILRDEMVEMISSIKNVSDNINTSSNDLKHISQESHVSGEEVSKIVSGISEGAVEQAQSMNESEILTTKLGGEVENSLKRANDMVRIAKGVKEDTNNEVKVIHKLSDSFEATAKSNKDVAKQIKKLSEKSNEISIITETITSITEQTNLLALNASIEAARAGEAGKGFAVVAGEVKDLAEQSEESALRISKVITEIKENISQLLNKMENTVVLSKDVDEAMGLTNESFKNIYNSIDKLEESVLTVDSSLKQMSKHKDSVLSQIQNVNSVSQEIAATTEEVNASVQEQASGLEKVVKAAGELENLAKGLNSLVEKFNI</sequence>
<proteinExistence type="inferred from homology"/>
<dbReference type="Pfam" id="PF00015">
    <property type="entry name" value="MCPsignal"/>
    <property type="match status" value="1"/>
</dbReference>